<keyword evidence="1" id="KW-0812">Transmembrane</keyword>
<keyword evidence="1" id="KW-0472">Membrane</keyword>
<accession>A0ABZ0RMR0</accession>
<evidence type="ECO:0000313" key="2">
    <source>
        <dbReference type="EMBL" id="WPJ96691.1"/>
    </source>
</evidence>
<dbReference type="Gene3D" id="3.30.700.10">
    <property type="entry name" value="Glycoprotein, Type 4 Pilin"/>
    <property type="match status" value="1"/>
</dbReference>
<dbReference type="RefSeq" id="WP_319833548.1">
    <property type="nucleotide sequence ID" value="NZ_CP138858.1"/>
</dbReference>
<dbReference type="InterPro" id="IPR012902">
    <property type="entry name" value="N_methyl_site"/>
</dbReference>
<dbReference type="EMBL" id="CP138858">
    <property type="protein sequence ID" value="WPJ96691.1"/>
    <property type="molecule type" value="Genomic_DNA"/>
</dbReference>
<organism evidence="2 3">
    <name type="scientific">Coraliomargarita algicola</name>
    <dbReference type="NCBI Taxonomy" id="3092156"/>
    <lineage>
        <taxon>Bacteria</taxon>
        <taxon>Pseudomonadati</taxon>
        <taxon>Verrucomicrobiota</taxon>
        <taxon>Opitutia</taxon>
        <taxon>Puniceicoccales</taxon>
        <taxon>Coraliomargaritaceae</taxon>
        <taxon>Coraliomargarita</taxon>
    </lineage>
</organism>
<sequence>MLTVPTSCSRRGFTLIELLASIAVIAILAALVYAGIGKVLNAARSAQLASNLRQVHTGLISYVQDHNNQFPLTSKNGYDPDVPGSPSLSWQQVVAPYVGEDVDGWSNSERIYASVFRDPTDLSLKQVGEARPTRNIAINGYSSGSWGLHDRNINTIELPAKMLALTSGLAAMYGDEYAGGMRIRNINYGDATQAEKYTRIAGEHYCVFVDGHLEVIPQARMIEEASLGAYSILFDPAATSGRGWHP</sequence>
<keyword evidence="3" id="KW-1185">Reference proteome</keyword>
<dbReference type="PROSITE" id="PS00409">
    <property type="entry name" value="PROKAR_NTER_METHYL"/>
    <property type="match status" value="1"/>
</dbReference>
<dbReference type="InterPro" id="IPR045584">
    <property type="entry name" value="Pilin-like"/>
</dbReference>
<dbReference type="NCBIfam" id="TIGR02532">
    <property type="entry name" value="IV_pilin_GFxxxE"/>
    <property type="match status" value="1"/>
</dbReference>
<name>A0ABZ0RMR0_9BACT</name>
<feature type="transmembrane region" description="Helical" evidence="1">
    <location>
        <begin position="12"/>
        <end position="36"/>
    </location>
</feature>
<protein>
    <submittedName>
        <fullName evidence="2">Type II secretion system protein</fullName>
    </submittedName>
</protein>
<dbReference type="PANTHER" id="PTHR30093">
    <property type="entry name" value="GENERAL SECRETION PATHWAY PROTEIN G"/>
    <property type="match status" value="1"/>
</dbReference>
<gene>
    <name evidence="2" type="ORF">SH580_03105</name>
</gene>
<dbReference type="Proteomes" id="UP001324993">
    <property type="component" value="Chromosome"/>
</dbReference>
<reference evidence="2 3" key="1">
    <citation type="submission" date="2023-11" db="EMBL/GenBank/DDBJ databases">
        <title>Coraliomargarita sp. nov., isolated from marine algae.</title>
        <authorList>
            <person name="Lee J.K."/>
            <person name="Baek J.H."/>
            <person name="Kim J.M."/>
            <person name="Choi D.G."/>
            <person name="Jeon C.O."/>
        </authorList>
    </citation>
    <scope>NUCLEOTIDE SEQUENCE [LARGE SCALE GENOMIC DNA]</scope>
    <source>
        <strain evidence="2 3">J2-16</strain>
    </source>
</reference>
<proteinExistence type="predicted"/>
<keyword evidence="1" id="KW-1133">Transmembrane helix</keyword>
<evidence type="ECO:0000256" key="1">
    <source>
        <dbReference type="SAM" id="Phobius"/>
    </source>
</evidence>
<dbReference type="Pfam" id="PF07963">
    <property type="entry name" value="N_methyl"/>
    <property type="match status" value="1"/>
</dbReference>
<dbReference type="SUPFAM" id="SSF54523">
    <property type="entry name" value="Pili subunits"/>
    <property type="match status" value="1"/>
</dbReference>
<evidence type="ECO:0000313" key="3">
    <source>
        <dbReference type="Proteomes" id="UP001324993"/>
    </source>
</evidence>